<evidence type="ECO:0000313" key="1">
    <source>
        <dbReference type="EMBL" id="KZS95659.1"/>
    </source>
</evidence>
<organism evidence="1 2">
    <name type="scientific">Sistotremastrum niveocremeum HHB9708</name>
    <dbReference type="NCBI Taxonomy" id="1314777"/>
    <lineage>
        <taxon>Eukaryota</taxon>
        <taxon>Fungi</taxon>
        <taxon>Dikarya</taxon>
        <taxon>Basidiomycota</taxon>
        <taxon>Agaricomycotina</taxon>
        <taxon>Agaricomycetes</taxon>
        <taxon>Sistotremastrales</taxon>
        <taxon>Sistotremastraceae</taxon>
        <taxon>Sertulicium</taxon>
        <taxon>Sertulicium niveocremeum</taxon>
    </lineage>
</organism>
<keyword evidence="2" id="KW-1185">Reference proteome</keyword>
<sequence>MVFWLVMIITGPVTNRGHFNTALACALSNLSSKLMASTRLKLLTAGQKISFPRESSGGGEDHPVGTTKYRFEMVDQALRQGSHSSPLSLNVAKHWKYSPSLRVVPLGEVHTYTAQYGCPYIQSAARDTTLRQSINDASIEARLLWTLNLSASDLKACSYEHRTQLGRLKDTFFMPNRVVSFVYLIISVIITEFRQHILAPKPTSIHPSLNPSQIHLFSCPNVLPVVVAWEWGGCVGWWLDEVLVGSRVHELSSKSKVCCLFAFEVLSSKRQRASLFVRKQRKNNPAGGGYGLPDFPRVPGMASEILADIHIRGYIPVEILTLTRRNILSPPPRIASMIEGHTSNVSRIWTRPHQQGEFSFDFTAIAPATFTSVETRPEVWKVYSLLYPFPKWHDALEWHNYSFDLCCDIFRARTNLSLTQFDFLPGVQTYTVSGLCVTPTPCTMPINLANATIEGGRGGNGKKGGRGGHVLTDNTGLVDIIIRGATLSTGGQGGNSTFIGEGGIGGNGGDVLSRNKGILEIDGEQA</sequence>
<protein>
    <submittedName>
        <fullName evidence="1">Uncharacterized protein</fullName>
    </submittedName>
</protein>
<dbReference type="EMBL" id="KV419401">
    <property type="protein sequence ID" value="KZS95659.1"/>
    <property type="molecule type" value="Genomic_DNA"/>
</dbReference>
<gene>
    <name evidence="1" type="ORF">SISNIDRAFT_464650</name>
</gene>
<accession>A0A164X5S3</accession>
<reference evidence="1 2" key="1">
    <citation type="journal article" date="2016" name="Mol. Biol. Evol.">
        <title>Comparative Genomics of Early-Diverging Mushroom-Forming Fungi Provides Insights into the Origins of Lignocellulose Decay Capabilities.</title>
        <authorList>
            <person name="Nagy L.G."/>
            <person name="Riley R."/>
            <person name="Tritt A."/>
            <person name="Adam C."/>
            <person name="Daum C."/>
            <person name="Floudas D."/>
            <person name="Sun H."/>
            <person name="Yadav J.S."/>
            <person name="Pangilinan J."/>
            <person name="Larsson K.H."/>
            <person name="Matsuura K."/>
            <person name="Barry K."/>
            <person name="Labutti K."/>
            <person name="Kuo R."/>
            <person name="Ohm R.A."/>
            <person name="Bhattacharya S.S."/>
            <person name="Shirouzu T."/>
            <person name="Yoshinaga Y."/>
            <person name="Martin F.M."/>
            <person name="Grigoriev I.V."/>
            <person name="Hibbett D.S."/>
        </authorList>
    </citation>
    <scope>NUCLEOTIDE SEQUENCE [LARGE SCALE GENOMIC DNA]</scope>
    <source>
        <strain evidence="1 2">HHB9708</strain>
    </source>
</reference>
<proteinExistence type="predicted"/>
<evidence type="ECO:0000313" key="2">
    <source>
        <dbReference type="Proteomes" id="UP000076722"/>
    </source>
</evidence>
<dbReference type="AlphaFoldDB" id="A0A164X5S3"/>
<dbReference type="Proteomes" id="UP000076722">
    <property type="component" value="Unassembled WGS sequence"/>
</dbReference>
<name>A0A164X5S3_9AGAM</name>